<reference evidence="3 4" key="1">
    <citation type="submission" date="2016-10" db="EMBL/GenBank/DDBJ databases">
        <authorList>
            <person name="Varghese N."/>
            <person name="Submissions S."/>
        </authorList>
    </citation>
    <scope>NUCLEOTIDE SEQUENCE [LARGE SCALE GENOMIC DNA]</scope>
    <source>
        <strain evidence="3 4">CGMCC 1.3527</strain>
    </source>
</reference>
<feature type="transmembrane region" description="Helical" evidence="1">
    <location>
        <begin position="63"/>
        <end position="81"/>
    </location>
</feature>
<dbReference type="RefSeq" id="WP_149798278.1">
    <property type="nucleotide sequence ID" value="NZ_FNBO01000004.1"/>
</dbReference>
<accession>A0A1G7L250</accession>
<protein>
    <recommendedName>
        <fullName evidence="2">DUF8006 domain-containing protein</fullName>
    </recommendedName>
</protein>
<evidence type="ECO:0000259" key="2">
    <source>
        <dbReference type="Pfam" id="PF26028"/>
    </source>
</evidence>
<dbReference type="Pfam" id="PF26028">
    <property type="entry name" value="DUF8006"/>
    <property type="match status" value="1"/>
</dbReference>
<feature type="transmembrane region" description="Helical" evidence="1">
    <location>
        <begin position="39"/>
        <end position="57"/>
    </location>
</feature>
<keyword evidence="1" id="KW-0472">Membrane</keyword>
<feature type="domain" description="DUF8006" evidence="2">
    <location>
        <begin position="1"/>
        <end position="82"/>
    </location>
</feature>
<evidence type="ECO:0000313" key="3">
    <source>
        <dbReference type="EMBL" id="SDF43533.1"/>
    </source>
</evidence>
<sequence length="83" mass="8833">MISPLVIDTFLLDYHLGHVILFGLVVSLLGAAPLKSQKIIASILAGFGVIFLMAPYTAMPPTFILLGIPLVLVGALLWTMAGR</sequence>
<dbReference type="EMBL" id="FNBO01000004">
    <property type="protein sequence ID" value="SDF43533.1"/>
    <property type="molecule type" value="Genomic_DNA"/>
</dbReference>
<dbReference type="OrthoDB" id="213516at2157"/>
<dbReference type="AlphaFoldDB" id="A0A1G7L250"/>
<name>A0A1G7L250_9EURY</name>
<feature type="transmembrane region" description="Helical" evidence="1">
    <location>
        <begin position="12"/>
        <end position="32"/>
    </location>
</feature>
<evidence type="ECO:0000256" key="1">
    <source>
        <dbReference type="SAM" id="Phobius"/>
    </source>
</evidence>
<gene>
    <name evidence="3" type="ORF">SAMN04488067_104186</name>
</gene>
<proteinExistence type="predicted"/>
<keyword evidence="4" id="KW-1185">Reference proteome</keyword>
<dbReference type="Proteomes" id="UP000324020">
    <property type="component" value="Unassembled WGS sequence"/>
</dbReference>
<organism evidence="3 4">
    <name type="scientific">Halorubrum xinjiangense</name>
    <dbReference type="NCBI Taxonomy" id="261291"/>
    <lineage>
        <taxon>Archaea</taxon>
        <taxon>Methanobacteriati</taxon>
        <taxon>Methanobacteriota</taxon>
        <taxon>Stenosarchaea group</taxon>
        <taxon>Halobacteria</taxon>
        <taxon>Halobacteriales</taxon>
        <taxon>Haloferacaceae</taxon>
        <taxon>Halorubrum</taxon>
    </lineage>
</organism>
<dbReference type="InterPro" id="IPR058319">
    <property type="entry name" value="DUF8006"/>
</dbReference>
<evidence type="ECO:0000313" key="4">
    <source>
        <dbReference type="Proteomes" id="UP000324020"/>
    </source>
</evidence>
<keyword evidence="1" id="KW-1133">Transmembrane helix</keyword>
<keyword evidence="1" id="KW-0812">Transmembrane</keyword>